<sequence>MKKIMEIKENEFSINHIKNLSEGTLIIIRNSPTPHKLRNELKKKNKNLNDFYLKKKKPSTKDIKTLTNRIKSLRDNYEIPYLFKEIIEKIHFKPIKIDNGISRLVFDSKTLSNIEECDFFEKEDFKRRSPDSNTETFMPGNANIHRDFNRPHDHLQINFWFPMHDTSDEEVLRIWPDLYKENILDMTNSEENIDSLGVPAQYQLNFGDIIVFHSEHIHTSPKRNSETTRHTYELRVAYDCYDDNNHYRSNFTDFKNIKNEKNRIQISKIKKGLSPSKKKSKKETFSEEIFLSRSQFSKPSNAKIKDFINRTNSPYFLMKMVEKIKTSKDLIELAIKKAEKEKNKIPEEKYLPVNYKNRRTQIKASESIERIKREKN</sequence>
<proteinExistence type="predicted"/>
<dbReference type="EMBL" id="FLRA01000002">
    <property type="protein sequence ID" value="SBT16330.1"/>
    <property type="molecule type" value="Genomic_DNA"/>
</dbReference>
<keyword evidence="3" id="KW-1185">Reference proteome</keyword>
<name>A0A1C3JMQ9_9GAMM</name>
<organism evidence="1 4">
    <name type="scientific">Marinomonas gallaica</name>
    <dbReference type="NCBI Taxonomy" id="1806667"/>
    <lineage>
        <taxon>Bacteria</taxon>
        <taxon>Pseudomonadati</taxon>
        <taxon>Pseudomonadota</taxon>
        <taxon>Gammaproteobacteria</taxon>
        <taxon>Oceanospirillales</taxon>
        <taxon>Oceanospirillaceae</taxon>
        <taxon>Marinomonas</taxon>
    </lineage>
</organism>
<dbReference type="AlphaFoldDB" id="A0A1C3JMQ9"/>
<accession>A0A1C3JMQ9</accession>
<dbReference type="Proteomes" id="UP000092871">
    <property type="component" value="Unassembled WGS sequence"/>
</dbReference>
<evidence type="ECO:0000313" key="3">
    <source>
        <dbReference type="Proteomes" id="UP000092840"/>
    </source>
</evidence>
<dbReference type="SUPFAM" id="SSF51197">
    <property type="entry name" value="Clavaminate synthase-like"/>
    <property type="match status" value="1"/>
</dbReference>
<dbReference type="EMBL" id="FLRB01000012">
    <property type="protein sequence ID" value="SBT21378.1"/>
    <property type="molecule type" value="Genomic_DNA"/>
</dbReference>
<protein>
    <recommendedName>
        <fullName evidence="5">Phytanoyl-CoA dioxygenase (PhyH)</fullName>
    </recommendedName>
</protein>
<dbReference type="Proteomes" id="UP000092840">
    <property type="component" value="Unassembled WGS sequence"/>
</dbReference>
<reference evidence="2 3" key="2">
    <citation type="submission" date="2016-06" db="EMBL/GenBank/DDBJ databases">
        <authorList>
            <person name="Rodrigo-Torres L."/>
            <person name="Arahal D.R."/>
        </authorList>
    </citation>
    <scope>NUCLEOTIDE SEQUENCE [LARGE SCALE GENOMIC DNA]</scope>
    <source>
        <strain evidence="2 3">CECT 5116</strain>
    </source>
</reference>
<dbReference type="OrthoDB" id="9800167at2"/>
<dbReference type="RefSeq" id="WP_067031053.1">
    <property type="nucleotide sequence ID" value="NZ_FLRA01000002.1"/>
</dbReference>
<gene>
    <name evidence="1" type="ORF">MGA5115_00410</name>
    <name evidence="2" type="ORF">MGA5116_01971</name>
</gene>
<evidence type="ECO:0000313" key="1">
    <source>
        <dbReference type="EMBL" id="SBT16330.1"/>
    </source>
</evidence>
<evidence type="ECO:0008006" key="5">
    <source>
        <dbReference type="Google" id="ProtNLM"/>
    </source>
</evidence>
<reference evidence="1 4" key="1">
    <citation type="submission" date="2016-06" db="EMBL/GenBank/DDBJ databases">
        <authorList>
            <person name="Kjaerup R.B."/>
            <person name="Dalgaard T.S."/>
            <person name="Juul-Madsen H.R."/>
        </authorList>
    </citation>
    <scope>NUCLEOTIDE SEQUENCE [LARGE SCALE GENOMIC DNA]</scope>
    <source>
        <strain evidence="1 4">CECT 5115</strain>
    </source>
</reference>
<evidence type="ECO:0000313" key="4">
    <source>
        <dbReference type="Proteomes" id="UP000092871"/>
    </source>
</evidence>
<evidence type="ECO:0000313" key="2">
    <source>
        <dbReference type="EMBL" id="SBT21378.1"/>
    </source>
</evidence>
<dbReference type="Gene3D" id="2.60.120.620">
    <property type="entry name" value="q2cbj1_9rhob like domain"/>
    <property type="match status" value="1"/>
</dbReference>